<dbReference type="Proteomes" id="UP001189429">
    <property type="component" value="Unassembled WGS sequence"/>
</dbReference>
<feature type="region of interest" description="Disordered" evidence="1">
    <location>
        <begin position="1"/>
        <end position="86"/>
    </location>
</feature>
<evidence type="ECO:0000256" key="1">
    <source>
        <dbReference type="SAM" id="MobiDB-lite"/>
    </source>
</evidence>
<feature type="compositionally biased region" description="Low complexity" evidence="1">
    <location>
        <begin position="48"/>
        <end position="71"/>
    </location>
</feature>
<keyword evidence="3" id="KW-1185">Reference proteome</keyword>
<reference evidence="2" key="1">
    <citation type="submission" date="2023-10" db="EMBL/GenBank/DDBJ databases">
        <authorList>
            <person name="Chen Y."/>
            <person name="Shah S."/>
            <person name="Dougan E. K."/>
            <person name="Thang M."/>
            <person name="Chan C."/>
        </authorList>
    </citation>
    <scope>NUCLEOTIDE SEQUENCE [LARGE SCALE GENOMIC DNA]</scope>
</reference>
<dbReference type="EMBL" id="CAUYUJ010016599">
    <property type="protein sequence ID" value="CAK0867005.1"/>
    <property type="molecule type" value="Genomic_DNA"/>
</dbReference>
<name>A0ABN9V4Z1_9DINO</name>
<protein>
    <submittedName>
        <fullName evidence="2">Uncharacterized protein</fullName>
    </submittedName>
</protein>
<evidence type="ECO:0000313" key="2">
    <source>
        <dbReference type="EMBL" id="CAK0867005.1"/>
    </source>
</evidence>
<gene>
    <name evidence="2" type="ORF">PCOR1329_LOCUS54039</name>
</gene>
<proteinExistence type="predicted"/>
<organism evidence="2 3">
    <name type="scientific">Prorocentrum cordatum</name>
    <dbReference type="NCBI Taxonomy" id="2364126"/>
    <lineage>
        <taxon>Eukaryota</taxon>
        <taxon>Sar</taxon>
        <taxon>Alveolata</taxon>
        <taxon>Dinophyceae</taxon>
        <taxon>Prorocentrales</taxon>
        <taxon>Prorocentraceae</taxon>
        <taxon>Prorocentrum</taxon>
    </lineage>
</organism>
<accession>A0ABN9V4Z1</accession>
<evidence type="ECO:0000313" key="3">
    <source>
        <dbReference type="Proteomes" id="UP001189429"/>
    </source>
</evidence>
<comment type="caution">
    <text evidence="2">The sequence shown here is derived from an EMBL/GenBank/DDBJ whole genome shotgun (WGS) entry which is preliminary data.</text>
</comment>
<sequence>MGVRHAGALGRQGRAVEGVDADVDEFGRKKRRKKGAQKPAPSVGSPSAADTAKDGAPAAADGPGEDAPGGACERPGRGAKGMSEKHKAALERLHARRPKKAYEEFFQRLRASMAPCAAPAAACLPQHTAVAASGAVPEAAASGAAGGAVPPPMLPPPAALQAAAMAPQPPQQAAAAAAAAWAANRAALAQLNAAVAAGDAAAIQAVKERGAPWAGAERAEPAEGGPSGSAERSPVPALLLVTLPSCAALFAEAAIAAARKAPPHGVGRLLAKSGRLGSLARGVDVRRFGKSSLGVELKVVQAYLNKVKGAFTKNWERGGFR</sequence>